<evidence type="ECO:0000259" key="1">
    <source>
        <dbReference type="PROSITE" id="PS50883"/>
    </source>
</evidence>
<dbReference type="KEGG" id="rga:RGR602_CH02984"/>
<dbReference type="InterPro" id="IPR035919">
    <property type="entry name" value="EAL_sf"/>
</dbReference>
<proteinExistence type="predicted"/>
<dbReference type="Pfam" id="PF00990">
    <property type="entry name" value="GGDEF"/>
    <property type="match status" value="1"/>
</dbReference>
<dbReference type="SMART" id="SM00091">
    <property type="entry name" value="PAS"/>
    <property type="match status" value="1"/>
</dbReference>
<reference evidence="3 4" key="1">
    <citation type="submission" date="2013-11" db="EMBL/GenBank/DDBJ databases">
        <title>Complete genome sequence of Rhizobium gallicum bv. gallicum R602.</title>
        <authorList>
            <person name="Bustos P."/>
            <person name="Santamaria R.I."/>
            <person name="Lozano L."/>
            <person name="Acosta J.L."/>
            <person name="Ormeno-Orrillo E."/>
            <person name="Rogel M.A."/>
            <person name="Romero D."/>
            <person name="Cevallos M.A."/>
            <person name="Martinez-Romero E."/>
            <person name="Gonzalez V."/>
        </authorList>
    </citation>
    <scope>NUCLEOTIDE SEQUENCE [LARGE SCALE GENOMIC DNA]</scope>
    <source>
        <strain evidence="3 4">R602</strain>
    </source>
</reference>
<evidence type="ECO:0000313" key="3">
    <source>
        <dbReference type="EMBL" id="AJD42301.1"/>
    </source>
</evidence>
<evidence type="ECO:0000313" key="4">
    <source>
        <dbReference type="Proteomes" id="UP000031368"/>
    </source>
</evidence>
<organism evidence="3 4">
    <name type="scientific">Rhizobium gallicum bv. gallicum R602sp</name>
    <dbReference type="NCBI Taxonomy" id="1041138"/>
    <lineage>
        <taxon>Bacteria</taxon>
        <taxon>Pseudomonadati</taxon>
        <taxon>Pseudomonadota</taxon>
        <taxon>Alphaproteobacteria</taxon>
        <taxon>Hyphomicrobiales</taxon>
        <taxon>Rhizobiaceae</taxon>
        <taxon>Rhizobium/Agrobacterium group</taxon>
        <taxon>Rhizobium</taxon>
    </lineage>
</organism>
<dbReference type="PROSITE" id="PS50887">
    <property type="entry name" value="GGDEF"/>
    <property type="match status" value="1"/>
</dbReference>
<dbReference type="HOGENOM" id="CLU_000445_70_20_5"/>
<dbReference type="Proteomes" id="UP000031368">
    <property type="component" value="Chromosome"/>
</dbReference>
<dbReference type="SUPFAM" id="SSF55785">
    <property type="entry name" value="PYP-like sensor domain (PAS domain)"/>
    <property type="match status" value="1"/>
</dbReference>
<gene>
    <name evidence="3" type="ORF">RGR602_CH02984</name>
</gene>
<dbReference type="SUPFAM" id="SSF141868">
    <property type="entry name" value="EAL domain-like"/>
    <property type="match status" value="1"/>
</dbReference>
<dbReference type="Pfam" id="PF00563">
    <property type="entry name" value="EAL"/>
    <property type="match status" value="1"/>
</dbReference>
<dbReference type="PANTHER" id="PTHR44757:SF2">
    <property type="entry name" value="BIOFILM ARCHITECTURE MAINTENANCE PROTEIN MBAA"/>
    <property type="match status" value="1"/>
</dbReference>
<dbReference type="NCBIfam" id="TIGR00254">
    <property type="entry name" value="GGDEF"/>
    <property type="match status" value="1"/>
</dbReference>
<dbReference type="InterPro" id="IPR052155">
    <property type="entry name" value="Biofilm_reg_signaling"/>
</dbReference>
<dbReference type="Gene3D" id="2.10.70.100">
    <property type="match status" value="1"/>
</dbReference>
<dbReference type="PANTHER" id="PTHR44757">
    <property type="entry name" value="DIGUANYLATE CYCLASE DGCP"/>
    <property type="match status" value="1"/>
</dbReference>
<dbReference type="SUPFAM" id="SSF55073">
    <property type="entry name" value="Nucleotide cyclase"/>
    <property type="match status" value="1"/>
</dbReference>
<name>A0A0B4X577_9HYPH</name>
<dbReference type="InterPro" id="IPR029787">
    <property type="entry name" value="Nucleotide_cyclase"/>
</dbReference>
<accession>A0A0B4X577</accession>
<dbReference type="Gene3D" id="3.20.20.450">
    <property type="entry name" value="EAL domain"/>
    <property type="match status" value="1"/>
</dbReference>
<keyword evidence="4" id="KW-1185">Reference proteome</keyword>
<dbReference type="EMBL" id="CP006877">
    <property type="protein sequence ID" value="AJD42301.1"/>
    <property type="molecule type" value="Genomic_DNA"/>
</dbReference>
<feature type="domain" description="GGDEF" evidence="2">
    <location>
        <begin position="193"/>
        <end position="324"/>
    </location>
</feature>
<dbReference type="InterPro" id="IPR000014">
    <property type="entry name" value="PAS"/>
</dbReference>
<protein>
    <submittedName>
        <fullName evidence="3">GGDEF/EAL domain-containing protein</fullName>
    </submittedName>
</protein>
<dbReference type="InterPro" id="IPR001633">
    <property type="entry name" value="EAL_dom"/>
</dbReference>
<dbReference type="SMART" id="SM00052">
    <property type="entry name" value="EAL"/>
    <property type="match status" value="1"/>
</dbReference>
<dbReference type="CDD" id="cd01948">
    <property type="entry name" value="EAL"/>
    <property type="match status" value="1"/>
</dbReference>
<feature type="domain" description="EAL" evidence="1">
    <location>
        <begin position="333"/>
        <end position="584"/>
    </location>
</feature>
<dbReference type="InterPro" id="IPR013655">
    <property type="entry name" value="PAS_fold_3"/>
</dbReference>
<dbReference type="InterPro" id="IPR043128">
    <property type="entry name" value="Rev_trsase/Diguanyl_cyclase"/>
</dbReference>
<dbReference type="Gene3D" id="3.30.450.20">
    <property type="entry name" value="PAS domain"/>
    <property type="match status" value="1"/>
</dbReference>
<evidence type="ECO:0000259" key="2">
    <source>
        <dbReference type="PROSITE" id="PS50887"/>
    </source>
</evidence>
<dbReference type="InterPro" id="IPR000160">
    <property type="entry name" value="GGDEF_dom"/>
</dbReference>
<dbReference type="CDD" id="cd01949">
    <property type="entry name" value="GGDEF"/>
    <property type="match status" value="1"/>
</dbReference>
<dbReference type="Pfam" id="PF08447">
    <property type="entry name" value="PAS_3"/>
    <property type="match status" value="1"/>
</dbReference>
<dbReference type="CDD" id="cd00130">
    <property type="entry name" value="PAS"/>
    <property type="match status" value="1"/>
</dbReference>
<dbReference type="InterPro" id="IPR035965">
    <property type="entry name" value="PAS-like_dom_sf"/>
</dbReference>
<sequence length="615" mass="68730">MPKRTPTRSEQEFQDLLRRLELALDASQIGVWEHDVRTNQIVWDAQMHRLYQTGETMRVLPTSFWFDAVHQEDRQRAVQEFDEAIARRGAYNSEFRIILPNGEIRHLRSRAHFYVSEEGAPSFIGAEWDVTADVMLNAELKRQRQVAEARARALEESNARIEYAAEHDYLTGLPNRRLFDRRFVELHADKSISTLAILHLGLDQFKQINDSYGHAAGDAVLRAAALRMTAAVSGNSLVARVGGDEFVILLWNFAGVEELTRIAADVQQRLRKKIRFGQELLQSGTSIGISWSAGRRTRKLFTESDLALYQAKKLGLNRIEFFTRQLREDLLGKRRLAEELKRGLERGEIVPHYQVQFDAKTRSISGLEALARWIHPERGVLSPAVFLKAADENGLSADIDAAILKMALEDRRHWQDRGAAVPRIAVNISSARLFDPALLDSLQALKVPPGEFSFELVETIFLDDPDDKLLSNIDQIKQMGIDIEIDDFGSGHASLIGLARLRPKCLKLDRQLVTDIVESEEQRCVVSSIIDIAKALNVGVIAEGVETEGHAEALTQLGCDMLQGYALGYPMPAAEIGKFISPAGRTPARSGADSRVLAVTAPAPGGLPDTIRQRP</sequence>
<dbReference type="AlphaFoldDB" id="A0A0B4X577"/>
<dbReference type="RefSeq" id="WP_052451572.1">
    <property type="nucleotide sequence ID" value="NZ_CP006877.1"/>
</dbReference>
<dbReference type="Gene3D" id="3.30.70.270">
    <property type="match status" value="1"/>
</dbReference>
<dbReference type="SMART" id="SM00267">
    <property type="entry name" value="GGDEF"/>
    <property type="match status" value="1"/>
</dbReference>
<dbReference type="PROSITE" id="PS50883">
    <property type="entry name" value="EAL"/>
    <property type="match status" value="1"/>
</dbReference>